<feature type="compositionally biased region" description="Basic and acidic residues" evidence="4">
    <location>
        <begin position="742"/>
        <end position="755"/>
    </location>
</feature>
<evidence type="ECO:0000256" key="3">
    <source>
        <dbReference type="ARBA" id="ARBA00022691"/>
    </source>
</evidence>
<dbReference type="AlphaFoldDB" id="A0A0G4EQA9"/>
<keyword evidence="2" id="KW-0808">Transferase</keyword>
<evidence type="ECO:0000313" key="7">
    <source>
        <dbReference type="Proteomes" id="UP000041254"/>
    </source>
</evidence>
<feature type="region of interest" description="Disordered" evidence="4">
    <location>
        <begin position="573"/>
        <end position="594"/>
    </location>
</feature>
<evidence type="ECO:0000256" key="4">
    <source>
        <dbReference type="SAM" id="MobiDB-lite"/>
    </source>
</evidence>
<keyword evidence="5" id="KW-1133">Transmembrane helix</keyword>
<evidence type="ECO:0000256" key="2">
    <source>
        <dbReference type="ARBA" id="ARBA00022679"/>
    </source>
</evidence>
<feature type="region of interest" description="Disordered" evidence="4">
    <location>
        <begin position="526"/>
        <end position="545"/>
    </location>
</feature>
<dbReference type="VEuPathDB" id="CryptoDB:Vbra_12676"/>
<feature type="region of interest" description="Disordered" evidence="4">
    <location>
        <begin position="448"/>
        <end position="485"/>
    </location>
</feature>
<dbReference type="GO" id="GO:0032259">
    <property type="term" value="P:methylation"/>
    <property type="evidence" value="ECO:0007669"/>
    <property type="project" value="UniProtKB-KW"/>
</dbReference>
<dbReference type="InterPro" id="IPR050600">
    <property type="entry name" value="SETD3_SETD6_MTase"/>
</dbReference>
<accession>A0A0G4EQA9</accession>
<evidence type="ECO:0000313" key="6">
    <source>
        <dbReference type="EMBL" id="CEL99809.1"/>
    </source>
</evidence>
<dbReference type="InterPro" id="IPR046341">
    <property type="entry name" value="SET_dom_sf"/>
</dbReference>
<evidence type="ECO:0000256" key="5">
    <source>
        <dbReference type="SAM" id="Phobius"/>
    </source>
</evidence>
<proteinExistence type="predicted"/>
<feature type="region of interest" description="Disordered" evidence="4">
    <location>
        <begin position="106"/>
        <end position="135"/>
    </location>
</feature>
<feature type="transmembrane region" description="Helical" evidence="5">
    <location>
        <begin position="47"/>
        <end position="70"/>
    </location>
</feature>
<dbReference type="PANTHER" id="PTHR13271:SF151">
    <property type="entry name" value="SET DOMAIN-CONTAINING PROTEIN 4"/>
    <property type="match status" value="1"/>
</dbReference>
<dbReference type="InParanoid" id="A0A0G4EQA9"/>
<keyword evidence="3" id="KW-0949">S-adenosyl-L-methionine</keyword>
<feature type="region of interest" description="Disordered" evidence="4">
    <location>
        <begin position="689"/>
        <end position="805"/>
    </location>
</feature>
<protein>
    <recommendedName>
        <fullName evidence="8">SET domain-containing protein</fullName>
    </recommendedName>
</protein>
<dbReference type="Gene3D" id="3.90.1410.10">
    <property type="entry name" value="set domain protein methyltransferase, domain 1"/>
    <property type="match status" value="1"/>
</dbReference>
<feature type="compositionally biased region" description="Gly residues" evidence="4">
    <location>
        <begin position="452"/>
        <end position="476"/>
    </location>
</feature>
<reference evidence="6 7" key="1">
    <citation type="submission" date="2014-11" db="EMBL/GenBank/DDBJ databases">
        <authorList>
            <person name="Zhu J."/>
            <person name="Qi W."/>
            <person name="Song R."/>
        </authorList>
    </citation>
    <scope>NUCLEOTIDE SEQUENCE [LARGE SCALE GENOMIC DNA]</scope>
</reference>
<dbReference type="InterPro" id="IPR036464">
    <property type="entry name" value="Rubisco_LSMT_subst-bd_sf"/>
</dbReference>
<dbReference type="OrthoDB" id="441812at2759"/>
<dbReference type="STRING" id="1169540.A0A0G4EQA9"/>
<feature type="compositionally biased region" description="Pro residues" evidence="4">
    <location>
        <begin position="709"/>
        <end position="722"/>
    </location>
</feature>
<evidence type="ECO:0000256" key="1">
    <source>
        <dbReference type="ARBA" id="ARBA00022603"/>
    </source>
</evidence>
<feature type="compositionally biased region" description="Polar residues" evidence="4">
    <location>
        <begin position="696"/>
        <end position="706"/>
    </location>
</feature>
<dbReference type="PANTHER" id="PTHR13271">
    <property type="entry name" value="UNCHARACTERIZED PUTATIVE METHYLTRANSFERASE"/>
    <property type="match status" value="1"/>
</dbReference>
<sequence length="805" mass="87604">MPRMAESGVRRTSNRTVFDGVTDNGAPEAMLNGAGPGRAKGRSGSKLLRRMVAAVTVLAIFGTSLTFLLFRSFLYDPGYSLDPSYLYSTHYGQLDIPQHRSLSRAARHRLGGAKRDAASQAAASGGNTSNQQPQAGAFSAVGEVDVAAAAVAAAVAAADEDPRRHRPEYIQEFLDWLGKNGMPSTSYEGSVKTDMSSGRLVLKAARDIKWGELILSVPASAVLNITAAKWSRPGGPLIDEARKRRDLSVEEAMYAFAMHEWLRADKSHWWPWIKLWPQQPDAIVYFDQKNLDEAQDFRLSDVRDDELQDVTRQYQHIFAETLTRKNKKIFPPTLYTEDLFKWVRSNLMSRFFHVADAVEQIYVPLVDFLDHKDLPTCNQDDDTIMFGWNAKTRRHEVFANEDSPADTPLSLCYNPDTNMQLLRYYGFAMPQNIWDEVTVVVTIDNTDTDTADGGGGGGGGGGENGGGGGGKGGGGGWDEEDVSMNDGEPYTMEVMVQDPRRPDFQLEKTILELCGAAEDLWTDDDAEDGGVGAQQEVPPTGMTNTWINDRRRWHENDVDAMLALYRQKRDKAANAPPAAADSEGDGGGGGGAKKAVQVTPWCVAQSLSVLDDVLKGYPTTLEQDQQLWQELTGKGGGVSQSRKNQRQDAAYRSAVAYRLNAKRILTEVKATIIKYRDLLKIPVVDVNKAKPKTGAKGSSDSKQTIDNKPPAPAAHNQPPPAPAAAAVDTSDQKASSGSGSSEGKETVKQRLEKLKMAGQVPDTHQQLQGDGKGQPEGQPKDKGQQPPAPPPAAANDGPRVAVAQR</sequence>
<evidence type="ECO:0008006" key="8">
    <source>
        <dbReference type="Google" id="ProtNLM"/>
    </source>
</evidence>
<gene>
    <name evidence="6" type="ORF">Vbra_12676</name>
</gene>
<dbReference type="Proteomes" id="UP000041254">
    <property type="component" value="Unassembled WGS sequence"/>
</dbReference>
<keyword evidence="5" id="KW-0812">Transmembrane</keyword>
<dbReference type="EMBL" id="CDMY01000289">
    <property type="protein sequence ID" value="CEL99809.1"/>
    <property type="molecule type" value="Genomic_DNA"/>
</dbReference>
<dbReference type="CDD" id="cd10527">
    <property type="entry name" value="SET_LSMT"/>
    <property type="match status" value="1"/>
</dbReference>
<organism evidence="6 7">
    <name type="scientific">Vitrella brassicaformis (strain CCMP3155)</name>
    <dbReference type="NCBI Taxonomy" id="1169540"/>
    <lineage>
        <taxon>Eukaryota</taxon>
        <taxon>Sar</taxon>
        <taxon>Alveolata</taxon>
        <taxon>Colpodellida</taxon>
        <taxon>Vitrellaceae</taxon>
        <taxon>Vitrella</taxon>
    </lineage>
</organism>
<dbReference type="GO" id="GO:0016279">
    <property type="term" value="F:protein-lysine N-methyltransferase activity"/>
    <property type="evidence" value="ECO:0007669"/>
    <property type="project" value="TreeGrafter"/>
</dbReference>
<dbReference type="SUPFAM" id="SSF82199">
    <property type="entry name" value="SET domain"/>
    <property type="match status" value="1"/>
</dbReference>
<name>A0A0G4EQA9_VITBC</name>
<dbReference type="SUPFAM" id="SSF81822">
    <property type="entry name" value="RuBisCo LSMT C-terminal, substrate-binding domain"/>
    <property type="match status" value="1"/>
</dbReference>
<keyword evidence="7" id="KW-1185">Reference proteome</keyword>
<keyword evidence="1" id="KW-0489">Methyltransferase</keyword>
<keyword evidence="5" id="KW-0472">Membrane</keyword>